<evidence type="ECO:0000313" key="9">
    <source>
        <dbReference type="EMBL" id="RKT68091.1"/>
    </source>
</evidence>
<evidence type="ECO:0000256" key="6">
    <source>
        <dbReference type="ARBA" id="ARBA00023136"/>
    </source>
</evidence>
<feature type="domain" description="Cation/H+ exchanger transmembrane" evidence="8">
    <location>
        <begin position="30"/>
        <end position="414"/>
    </location>
</feature>
<keyword evidence="10" id="KW-1185">Reference proteome</keyword>
<evidence type="ECO:0000313" key="10">
    <source>
        <dbReference type="Proteomes" id="UP000272729"/>
    </source>
</evidence>
<dbReference type="Proteomes" id="UP000272729">
    <property type="component" value="Unassembled WGS sequence"/>
</dbReference>
<feature type="transmembrane region" description="Helical" evidence="7">
    <location>
        <begin position="276"/>
        <end position="293"/>
    </location>
</feature>
<feature type="transmembrane region" description="Helical" evidence="7">
    <location>
        <begin position="46"/>
        <end position="65"/>
    </location>
</feature>
<dbReference type="InterPro" id="IPR050794">
    <property type="entry name" value="CPA2_transporter"/>
</dbReference>
<evidence type="ECO:0000256" key="3">
    <source>
        <dbReference type="ARBA" id="ARBA00022692"/>
    </source>
</evidence>
<feature type="transmembrane region" description="Helical" evidence="7">
    <location>
        <begin position="253"/>
        <end position="270"/>
    </location>
</feature>
<evidence type="ECO:0000256" key="1">
    <source>
        <dbReference type="ARBA" id="ARBA00004141"/>
    </source>
</evidence>
<feature type="transmembrane region" description="Helical" evidence="7">
    <location>
        <begin position="212"/>
        <end position="232"/>
    </location>
</feature>
<proteinExistence type="predicted"/>
<dbReference type="PANTHER" id="PTHR32468">
    <property type="entry name" value="CATION/H + ANTIPORTER"/>
    <property type="match status" value="1"/>
</dbReference>
<dbReference type="GO" id="GO:0016020">
    <property type="term" value="C:membrane"/>
    <property type="evidence" value="ECO:0007669"/>
    <property type="project" value="UniProtKB-SubCell"/>
</dbReference>
<keyword evidence="3 7" id="KW-0812">Transmembrane</keyword>
<gene>
    <name evidence="9" type="ORF">DFJ66_1272</name>
</gene>
<feature type="transmembrane region" description="Helical" evidence="7">
    <location>
        <begin position="330"/>
        <end position="351"/>
    </location>
</feature>
<reference evidence="9 10" key="1">
    <citation type="submission" date="2018-10" db="EMBL/GenBank/DDBJ databases">
        <title>Sequencing the genomes of 1000 actinobacteria strains.</title>
        <authorList>
            <person name="Klenk H.-P."/>
        </authorList>
    </citation>
    <scope>NUCLEOTIDE SEQUENCE [LARGE SCALE GENOMIC DNA]</scope>
    <source>
        <strain evidence="9 10">DSM 43911</strain>
    </source>
</reference>
<keyword evidence="5" id="KW-0406">Ion transport</keyword>
<comment type="caution">
    <text evidence="9">The sequence shown here is derived from an EMBL/GenBank/DDBJ whole genome shotgun (WGS) entry which is preliminary data.</text>
</comment>
<dbReference type="InterPro" id="IPR006153">
    <property type="entry name" value="Cation/H_exchanger_TM"/>
</dbReference>
<feature type="transmembrane region" description="Helical" evidence="7">
    <location>
        <begin position="148"/>
        <end position="171"/>
    </location>
</feature>
<dbReference type="RefSeq" id="WP_121218835.1">
    <property type="nucleotide sequence ID" value="NZ_JBIUBA010000047.1"/>
</dbReference>
<feature type="transmembrane region" description="Helical" evidence="7">
    <location>
        <begin position="12"/>
        <end position="34"/>
    </location>
</feature>
<evidence type="ECO:0000259" key="8">
    <source>
        <dbReference type="Pfam" id="PF00999"/>
    </source>
</evidence>
<organism evidence="9 10">
    <name type="scientific">Saccharothrix variisporea</name>
    <dbReference type="NCBI Taxonomy" id="543527"/>
    <lineage>
        <taxon>Bacteria</taxon>
        <taxon>Bacillati</taxon>
        <taxon>Actinomycetota</taxon>
        <taxon>Actinomycetes</taxon>
        <taxon>Pseudonocardiales</taxon>
        <taxon>Pseudonocardiaceae</taxon>
        <taxon>Saccharothrix</taxon>
    </lineage>
</organism>
<evidence type="ECO:0000256" key="4">
    <source>
        <dbReference type="ARBA" id="ARBA00022989"/>
    </source>
</evidence>
<feature type="transmembrane region" description="Helical" evidence="7">
    <location>
        <begin position="85"/>
        <end position="102"/>
    </location>
</feature>
<evidence type="ECO:0000256" key="7">
    <source>
        <dbReference type="SAM" id="Phobius"/>
    </source>
</evidence>
<protein>
    <submittedName>
        <fullName evidence="9">Transporter (CPA2 family)</fullName>
    </submittedName>
</protein>
<dbReference type="InterPro" id="IPR038770">
    <property type="entry name" value="Na+/solute_symporter_sf"/>
</dbReference>
<feature type="transmembrane region" description="Helical" evidence="7">
    <location>
        <begin position="389"/>
        <end position="409"/>
    </location>
</feature>
<dbReference type="EMBL" id="RBXR01000001">
    <property type="protein sequence ID" value="RKT68091.1"/>
    <property type="molecule type" value="Genomic_DNA"/>
</dbReference>
<keyword evidence="2" id="KW-0813">Transport</keyword>
<accession>A0A495X1N1</accession>
<keyword evidence="6 7" id="KW-0472">Membrane</keyword>
<dbReference type="Gene3D" id="1.20.1530.20">
    <property type="match status" value="1"/>
</dbReference>
<dbReference type="AlphaFoldDB" id="A0A495X1N1"/>
<feature type="transmembrane region" description="Helical" evidence="7">
    <location>
        <begin position="183"/>
        <end position="206"/>
    </location>
</feature>
<dbReference type="GO" id="GO:1902600">
    <property type="term" value="P:proton transmembrane transport"/>
    <property type="evidence" value="ECO:0007669"/>
    <property type="project" value="InterPro"/>
</dbReference>
<sequence length="435" mass="44598">MTVLAAAPPSPIGAHQMLVFLLQLAVLLGAALALGKLAARFGLPNVVGELAAGVLLGPSLLAHVLPGLSGWLFPPVATQINLLDAVGQLGVLLLVGFTGMHIDLPMVRRRGGTALWVSLGGLLIPLAVGVAAGLALPASLLSGRDDTLVFALFLGVAMCVSAIPVIAKTLVELNLLHRNIGQLTISAAAVDDIVGWSLLSVVSAMATTGLRLGHVALTLGSLAAAFLVAVLVGRPAVKKALTLANRSTDAGPTVAAVVLLLVACAAGTHALGLEPILGTFLCGILLSTSGLLDRRKLAPLRTMTMAVLAPIFFATAGLRMDLTLLGQWPVLLSALVVLAIAVGGKFAGAYLGARLSKLTHWEGLALGAGLNARGVIEVIVAMVGLRVGVLTTAGYTIVVLVAVVTSLMAPPMLRYAVKHIDTTEEERERERTFAG</sequence>
<comment type="subcellular location">
    <subcellularLocation>
        <location evidence="1">Membrane</location>
        <topology evidence="1">Multi-pass membrane protein</topology>
    </subcellularLocation>
</comment>
<feature type="transmembrane region" description="Helical" evidence="7">
    <location>
        <begin position="300"/>
        <end position="318"/>
    </location>
</feature>
<evidence type="ECO:0000256" key="5">
    <source>
        <dbReference type="ARBA" id="ARBA00023065"/>
    </source>
</evidence>
<dbReference type="GO" id="GO:0015297">
    <property type="term" value="F:antiporter activity"/>
    <property type="evidence" value="ECO:0007669"/>
    <property type="project" value="InterPro"/>
</dbReference>
<keyword evidence="4 7" id="KW-1133">Transmembrane helix</keyword>
<feature type="transmembrane region" description="Helical" evidence="7">
    <location>
        <begin position="114"/>
        <end position="136"/>
    </location>
</feature>
<dbReference type="PANTHER" id="PTHR32468:SF0">
    <property type="entry name" value="K(+)_H(+) ANTIPORTER 1"/>
    <property type="match status" value="1"/>
</dbReference>
<feature type="transmembrane region" description="Helical" evidence="7">
    <location>
        <begin position="363"/>
        <end position="383"/>
    </location>
</feature>
<name>A0A495X1N1_9PSEU</name>
<dbReference type="Pfam" id="PF00999">
    <property type="entry name" value="Na_H_Exchanger"/>
    <property type="match status" value="1"/>
</dbReference>
<dbReference type="OrthoDB" id="9793589at2"/>
<evidence type="ECO:0000256" key="2">
    <source>
        <dbReference type="ARBA" id="ARBA00022448"/>
    </source>
</evidence>